<keyword evidence="3" id="KW-1185">Reference proteome</keyword>
<evidence type="ECO:0000313" key="3">
    <source>
        <dbReference type="Proteomes" id="UP000467236"/>
    </source>
</evidence>
<organism evidence="2 3">
    <name type="scientific">Mycobacterium shinjukuense</name>
    <dbReference type="NCBI Taxonomy" id="398694"/>
    <lineage>
        <taxon>Bacteria</taxon>
        <taxon>Bacillati</taxon>
        <taxon>Actinomycetota</taxon>
        <taxon>Actinomycetes</taxon>
        <taxon>Mycobacteriales</taxon>
        <taxon>Mycobacteriaceae</taxon>
        <taxon>Mycobacterium</taxon>
    </lineage>
</organism>
<protein>
    <submittedName>
        <fullName evidence="2">Uncharacterized protein</fullName>
    </submittedName>
</protein>
<proteinExistence type="predicted"/>
<evidence type="ECO:0000313" key="2">
    <source>
        <dbReference type="EMBL" id="BBX75973.1"/>
    </source>
</evidence>
<feature type="region of interest" description="Disordered" evidence="1">
    <location>
        <begin position="1"/>
        <end position="28"/>
    </location>
</feature>
<accession>A0A7I7MWX3</accession>
<dbReference type="EMBL" id="AP022575">
    <property type="protein sequence ID" value="BBX75973.1"/>
    <property type="molecule type" value="Genomic_DNA"/>
</dbReference>
<sequence>MVTEENDDAAVPNSAASPSQAAAALSMGADPAPRYIRNELISGGNTEKLAMMDLLSAGTAAARG</sequence>
<dbReference type="KEGG" id="mshj:MSHI_38790"/>
<dbReference type="AlphaFoldDB" id="A0A7I7MWX3"/>
<dbReference type="Proteomes" id="UP000467236">
    <property type="component" value="Chromosome"/>
</dbReference>
<feature type="compositionally biased region" description="Low complexity" evidence="1">
    <location>
        <begin position="9"/>
        <end position="26"/>
    </location>
</feature>
<evidence type="ECO:0000256" key="1">
    <source>
        <dbReference type="SAM" id="MobiDB-lite"/>
    </source>
</evidence>
<reference evidence="2 3" key="1">
    <citation type="journal article" date="2019" name="Emerg. Microbes Infect.">
        <title>Comprehensive subspecies identification of 175 nontuberculous mycobacteria species based on 7547 genomic profiles.</title>
        <authorList>
            <person name="Matsumoto Y."/>
            <person name="Kinjo T."/>
            <person name="Motooka D."/>
            <person name="Nabeya D."/>
            <person name="Jung N."/>
            <person name="Uechi K."/>
            <person name="Horii T."/>
            <person name="Iida T."/>
            <person name="Fujita J."/>
            <person name="Nakamura S."/>
        </authorList>
    </citation>
    <scope>NUCLEOTIDE SEQUENCE [LARGE SCALE GENOMIC DNA]</scope>
    <source>
        <strain evidence="2 3">JCM 14233</strain>
    </source>
</reference>
<name>A0A7I7MWX3_9MYCO</name>
<gene>
    <name evidence="2" type="ORF">MSHI_38790</name>
</gene>